<evidence type="ECO:0000256" key="6">
    <source>
        <dbReference type="ARBA" id="ARBA00022840"/>
    </source>
</evidence>
<dbReference type="EC" id="2.7.11.1" evidence="1"/>
<gene>
    <name evidence="11" type="ORF">BKM31_55415</name>
</gene>
<comment type="catalytic activity">
    <reaction evidence="8">
        <text>L-seryl-[protein] + ATP = O-phospho-L-seryl-[protein] + ADP + H(+)</text>
        <dbReference type="Rhea" id="RHEA:17989"/>
        <dbReference type="Rhea" id="RHEA-COMP:9863"/>
        <dbReference type="Rhea" id="RHEA-COMP:11604"/>
        <dbReference type="ChEBI" id="CHEBI:15378"/>
        <dbReference type="ChEBI" id="CHEBI:29999"/>
        <dbReference type="ChEBI" id="CHEBI:30616"/>
        <dbReference type="ChEBI" id="CHEBI:83421"/>
        <dbReference type="ChEBI" id="CHEBI:456216"/>
        <dbReference type="EC" id="2.7.11.1"/>
    </reaction>
</comment>
<keyword evidence="2" id="KW-0723">Serine/threonine-protein kinase</keyword>
<dbReference type="EMBL" id="CP017717">
    <property type="protein sequence ID" value="AQZ69454.1"/>
    <property type="molecule type" value="Genomic_DNA"/>
</dbReference>
<evidence type="ECO:0000313" key="12">
    <source>
        <dbReference type="Proteomes" id="UP000190797"/>
    </source>
</evidence>
<keyword evidence="5" id="KW-0418">Kinase</keyword>
<dbReference type="KEGG" id="noa:BKM31_55415"/>
<dbReference type="RefSeq" id="WP_080045838.1">
    <property type="nucleotide sequence ID" value="NZ_CP017717.1"/>
</dbReference>
<dbReference type="InterPro" id="IPR000719">
    <property type="entry name" value="Prot_kinase_dom"/>
</dbReference>
<evidence type="ECO:0000256" key="7">
    <source>
        <dbReference type="ARBA" id="ARBA00047899"/>
    </source>
</evidence>
<dbReference type="Pfam" id="PF00069">
    <property type="entry name" value="Pkinase"/>
    <property type="match status" value="1"/>
</dbReference>
<evidence type="ECO:0000256" key="8">
    <source>
        <dbReference type="ARBA" id="ARBA00048679"/>
    </source>
</evidence>
<evidence type="ECO:0000313" key="11">
    <source>
        <dbReference type="EMBL" id="AQZ69454.1"/>
    </source>
</evidence>
<feature type="domain" description="Protein kinase" evidence="10">
    <location>
        <begin position="1"/>
        <end position="263"/>
    </location>
</feature>
<dbReference type="STRING" id="1909395.BKM31_55415"/>
<evidence type="ECO:0000259" key="10">
    <source>
        <dbReference type="PROSITE" id="PS50011"/>
    </source>
</evidence>
<dbReference type="SUPFAM" id="SSF69304">
    <property type="entry name" value="Tricorn protease N-terminal domain"/>
    <property type="match status" value="1"/>
</dbReference>
<evidence type="ECO:0000256" key="1">
    <source>
        <dbReference type="ARBA" id="ARBA00012513"/>
    </source>
</evidence>
<dbReference type="InterPro" id="IPR050660">
    <property type="entry name" value="NEK_Ser/Thr_kinase"/>
</dbReference>
<feature type="compositionally biased region" description="Low complexity" evidence="9">
    <location>
        <begin position="395"/>
        <end position="410"/>
    </location>
</feature>
<keyword evidence="4" id="KW-0547">Nucleotide-binding</keyword>
<proteinExistence type="predicted"/>
<dbReference type="Gene3D" id="1.10.510.10">
    <property type="entry name" value="Transferase(Phosphotransferase) domain 1"/>
    <property type="match status" value="1"/>
</dbReference>
<dbReference type="Gene3D" id="2.120.10.30">
    <property type="entry name" value="TolB, C-terminal domain"/>
    <property type="match status" value="1"/>
</dbReference>
<dbReference type="AlphaFoldDB" id="A0A1V0AGU4"/>
<evidence type="ECO:0000256" key="2">
    <source>
        <dbReference type="ARBA" id="ARBA00022527"/>
    </source>
</evidence>
<dbReference type="OrthoDB" id="3494744at2"/>
<protein>
    <recommendedName>
        <fullName evidence="1">non-specific serine/threonine protein kinase</fullName>
        <ecNumber evidence="1">2.7.11.1</ecNumber>
    </recommendedName>
</protein>
<organism evidence="11 12">
    <name type="scientific">[Actinomadura] parvosata subsp. kistnae</name>
    <dbReference type="NCBI Taxonomy" id="1909395"/>
    <lineage>
        <taxon>Bacteria</taxon>
        <taxon>Bacillati</taxon>
        <taxon>Actinomycetota</taxon>
        <taxon>Actinomycetes</taxon>
        <taxon>Streptosporangiales</taxon>
        <taxon>Streptosporangiaceae</taxon>
        <taxon>Nonomuraea</taxon>
    </lineage>
</organism>
<sequence>MSVIQPLREGDPAEIGSWRLMGRLDASTYAGESDDGERVVIRVLPADVDPEDFRRAVEPLRDVSAFCTAQVLGSGALEDGRPFVVSEFIDGPTLREAVAAGEPLRDAALHRLAVGTVTALVALHQSGSVHGDLGPDTVVLGPDGLRLIGFGLVRAMGTSVEATTREVDVPAFTAPERLRTGEAGPAADLFSWGATIAYAASGRSPFDGGSVAGTVNRITGAEPELPELGDLRELVRACLEKDPARRPAASDVLLRLVGETSFLTGIVPAPGAAAERPAAGETPAAPETTAPEPTAPDPLPPGPTAPDPSSSAPSSSGPSSPGPSSSGPAAPEPPSPRPATSGKPSPGPQARPGATSGRRRSTALIAVAAFVAGAVLSGGGVYALTDRRGTPAGPPAASAGTAPPSSAAQAAPTQAAGMVITAAPQITAGATAAPMPPVAKKADKDVKLPDIEATLHEHSSDALRLAAYLQTEEPYTTFARDASGAFKGVGFGEEPAVSPDGTWVALNPWLKFQNSDLDQVRFVNLKTGEQFAVSTVKKPRQTWFPAWSRDGRRLVLSVTDEKRTRISGFALVDVAARTAKVVEAEYSDDISLAFTFTPDGGPARGYHDGDTYGVEFYNDAGQVTRSMHWVGKPRNRDWFSPSGKLFYTVCPKGGTVCVWNAETGVRTATVPGISPKSNLLGWFDEAHLLVQEPDKKRKKRAEVRIVSLTGGVSRVLADVNPLNGALNWAPAAR</sequence>
<keyword evidence="6" id="KW-0067">ATP-binding</keyword>
<dbReference type="CDD" id="cd14014">
    <property type="entry name" value="STKc_PknB_like"/>
    <property type="match status" value="1"/>
</dbReference>
<comment type="catalytic activity">
    <reaction evidence="7">
        <text>L-threonyl-[protein] + ATP = O-phospho-L-threonyl-[protein] + ADP + H(+)</text>
        <dbReference type="Rhea" id="RHEA:46608"/>
        <dbReference type="Rhea" id="RHEA-COMP:11060"/>
        <dbReference type="Rhea" id="RHEA-COMP:11605"/>
        <dbReference type="ChEBI" id="CHEBI:15378"/>
        <dbReference type="ChEBI" id="CHEBI:30013"/>
        <dbReference type="ChEBI" id="CHEBI:30616"/>
        <dbReference type="ChEBI" id="CHEBI:61977"/>
        <dbReference type="ChEBI" id="CHEBI:456216"/>
        <dbReference type="EC" id="2.7.11.1"/>
    </reaction>
</comment>
<dbReference type="SUPFAM" id="SSF56112">
    <property type="entry name" value="Protein kinase-like (PK-like)"/>
    <property type="match status" value="1"/>
</dbReference>
<accession>A0A1V0AGU4</accession>
<feature type="compositionally biased region" description="Low complexity" evidence="9">
    <location>
        <begin position="307"/>
        <end position="329"/>
    </location>
</feature>
<feature type="compositionally biased region" description="Pro residues" evidence="9">
    <location>
        <begin position="293"/>
        <end position="306"/>
    </location>
</feature>
<evidence type="ECO:0000256" key="9">
    <source>
        <dbReference type="SAM" id="MobiDB-lite"/>
    </source>
</evidence>
<dbReference type="Proteomes" id="UP000190797">
    <property type="component" value="Chromosome"/>
</dbReference>
<evidence type="ECO:0000256" key="4">
    <source>
        <dbReference type="ARBA" id="ARBA00022741"/>
    </source>
</evidence>
<reference evidence="12" key="1">
    <citation type="journal article" date="2017" name="Med. Chem. Commun.">
        <title>Nonomuraea sp. ATCC 55076 harbours the largest actinomycete chromosome to date and the kistamicin biosynthetic gene cluster.</title>
        <authorList>
            <person name="Nazari B."/>
            <person name="Forneris C.C."/>
            <person name="Gibson M.I."/>
            <person name="Moon K."/>
            <person name="Schramma K.R."/>
            <person name="Seyedsayamdost M.R."/>
        </authorList>
    </citation>
    <scope>NUCLEOTIDE SEQUENCE [LARGE SCALE GENOMIC DNA]</scope>
    <source>
        <strain evidence="12">ATCC 55076</strain>
    </source>
</reference>
<dbReference type="PANTHER" id="PTHR43671:SF98">
    <property type="entry name" value="SERINE_THREONINE-PROTEIN KINASE NEK11"/>
    <property type="match status" value="1"/>
</dbReference>
<feature type="region of interest" description="Disordered" evidence="9">
    <location>
        <begin position="268"/>
        <end position="359"/>
    </location>
</feature>
<dbReference type="PANTHER" id="PTHR43671">
    <property type="entry name" value="SERINE/THREONINE-PROTEIN KINASE NEK"/>
    <property type="match status" value="1"/>
</dbReference>
<feature type="region of interest" description="Disordered" evidence="9">
    <location>
        <begin position="390"/>
        <end position="410"/>
    </location>
</feature>
<dbReference type="InterPro" id="IPR011042">
    <property type="entry name" value="6-blade_b-propeller_TolB-like"/>
</dbReference>
<keyword evidence="12" id="KW-1185">Reference proteome</keyword>
<dbReference type="InterPro" id="IPR011009">
    <property type="entry name" value="Kinase-like_dom_sf"/>
</dbReference>
<dbReference type="PROSITE" id="PS50011">
    <property type="entry name" value="PROTEIN_KINASE_DOM"/>
    <property type="match status" value="1"/>
</dbReference>
<name>A0A1V0AGU4_9ACTN</name>
<dbReference type="GO" id="GO:0005524">
    <property type="term" value="F:ATP binding"/>
    <property type="evidence" value="ECO:0007669"/>
    <property type="project" value="UniProtKB-KW"/>
</dbReference>
<feature type="compositionally biased region" description="Low complexity" evidence="9">
    <location>
        <begin position="268"/>
        <end position="292"/>
    </location>
</feature>
<evidence type="ECO:0000256" key="3">
    <source>
        <dbReference type="ARBA" id="ARBA00022679"/>
    </source>
</evidence>
<dbReference type="GO" id="GO:0004674">
    <property type="term" value="F:protein serine/threonine kinase activity"/>
    <property type="evidence" value="ECO:0007669"/>
    <property type="project" value="UniProtKB-KW"/>
</dbReference>
<evidence type="ECO:0000256" key="5">
    <source>
        <dbReference type="ARBA" id="ARBA00022777"/>
    </source>
</evidence>
<keyword evidence="3" id="KW-0808">Transferase</keyword>